<accession>A0A0E3WX99</accession>
<dbReference type="PATRIC" id="fig|1434107.4.peg.2302"/>
<dbReference type="HOGENOM" id="CLU_1340724_0_0_2"/>
<evidence type="ECO:0000313" key="2">
    <source>
        <dbReference type="EMBL" id="AKB82365.1"/>
    </source>
</evidence>
<reference evidence="2" key="1">
    <citation type="submission" date="2014-07" db="EMBL/GenBank/DDBJ databases">
        <title>Methanogenic archaea and the global carbon cycle.</title>
        <authorList>
            <person name="Henriksen J.R."/>
            <person name="Luke J."/>
            <person name="Reinhart S."/>
            <person name="Benedict M.N."/>
            <person name="Youngblut N.D."/>
            <person name="Metcalf M.E."/>
            <person name="Whitaker R.J."/>
            <person name="Metcalf W.W."/>
        </authorList>
    </citation>
    <scope>NUCLEOTIDE SEQUENCE [LARGE SCALE GENOMIC DNA]</scope>
    <source>
        <strain evidence="2">3</strain>
    </source>
</reference>
<feature type="transmembrane region" description="Helical" evidence="1">
    <location>
        <begin position="164"/>
        <end position="189"/>
    </location>
</feature>
<organism evidence="2 3">
    <name type="scientific">Methanosarcina barkeri 3</name>
    <dbReference type="NCBI Taxonomy" id="1434107"/>
    <lineage>
        <taxon>Archaea</taxon>
        <taxon>Methanobacteriati</taxon>
        <taxon>Methanobacteriota</taxon>
        <taxon>Stenosarchaea group</taxon>
        <taxon>Methanomicrobia</taxon>
        <taxon>Methanosarcinales</taxon>
        <taxon>Methanosarcinaceae</taxon>
        <taxon>Methanosarcina</taxon>
    </lineage>
</organism>
<dbReference type="EMBL" id="CP009517">
    <property type="protein sequence ID" value="AKB82365.1"/>
    <property type="molecule type" value="Genomic_DNA"/>
</dbReference>
<keyword evidence="1" id="KW-0812">Transmembrane</keyword>
<dbReference type="KEGG" id="mbak:MSBR3_1787"/>
<feature type="transmembrane region" description="Helical" evidence="1">
    <location>
        <begin position="23"/>
        <end position="47"/>
    </location>
</feature>
<feature type="transmembrane region" description="Helical" evidence="1">
    <location>
        <begin position="118"/>
        <end position="144"/>
    </location>
</feature>
<sequence length="204" mass="23871">MGFCYITSMLFFYRIPKGNSSGCLWDCILIWIIALFGVPLIFLAWFLSPLKGLILGLYFIALIMFTRWSFKRYNSKLSSLYHRIKFSEFIMRKIYFLKEGKIENNLIRKKFIMSLKLSLFYSTLVILIVALMVNLSFVTDFHLYDSLPISKMIYNVIAVQKFAFTMSLAGFLLSFYITSCISLTSHFVLKKLNIFSGDNCKLRY</sequence>
<evidence type="ECO:0000256" key="1">
    <source>
        <dbReference type="SAM" id="Phobius"/>
    </source>
</evidence>
<proteinExistence type="predicted"/>
<keyword evidence="1" id="KW-0472">Membrane</keyword>
<keyword evidence="1" id="KW-1133">Transmembrane helix</keyword>
<protein>
    <submittedName>
        <fullName evidence="2">Uncharacterized protein</fullName>
    </submittedName>
</protein>
<feature type="transmembrane region" description="Helical" evidence="1">
    <location>
        <begin position="53"/>
        <end position="70"/>
    </location>
</feature>
<gene>
    <name evidence="2" type="ORF">MSBR3_1787</name>
</gene>
<name>A0A0E3WX99_METBA</name>
<evidence type="ECO:0000313" key="3">
    <source>
        <dbReference type="Proteomes" id="UP000033066"/>
    </source>
</evidence>
<dbReference type="AlphaFoldDB" id="A0A0E3WX99"/>
<dbReference type="Proteomes" id="UP000033066">
    <property type="component" value="Chromosome"/>
</dbReference>
<keyword evidence="3" id="KW-1185">Reference proteome</keyword>